<dbReference type="Proteomes" id="UP001642484">
    <property type="component" value="Unassembled WGS sequence"/>
</dbReference>
<reference evidence="1 2" key="1">
    <citation type="submission" date="2024-02" db="EMBL/GenBank/DDBJ databases">
        <authorList>
            <person name="Chen Y."/>
            <person name="Shah S."/>
            <person name="Dougan E. K."/>
            <person name="Thang M."/>
            <person name="Chan C."/>
        </authorList>
    </citation>
    <scope>NUCLEOTIDE SEQUENCE [LARGE SCALE GENOMIC DNA]</scope>
</reference>
<keyword evidence="2" id="KW-1185">Reference proteome</keyword>
<comment type="caution">
    <text evidence="1">The sequence shown here is derived from an EMBL/GenBank/DDBJ whole genome shotgun (WGS) entry which is preliminary data.</text>
</comment>
<evidence type="ECO:0000313" key="2">
    <source>
        <dbReference type="Proteomes" id="UP001642484"/>
    </source>
</evidence>
<evidence type="ECO:0000313" key="1">
    <source>
        <dbReference type="EMBL" id="CAK9013322.1"/>
    </source>
</evidence>
<proteinExistence type="predicted"/>
<sequence length="141" mass="14996">MAKADASEAILVAAQGAEVDKRESLQVILARLDASKSQTLLSGQWLEEPCQMASDGFTHCRIARFLAGKDGEVPAGPASCSPEALRSRQIEGELLPDFRSLAASRLGFLGAAESDHARTQLEPICDVLCAVDHGALSAFTW</sequence>
<accession>A0ABP0JG27</accession>
<organism evidence="1 2">
    <name type="scientific">Durusdinium trenchii</name>
    <dbReference type="NCBI Taxonomy" id="1381693"/>
    <lineage>
        <taxon>Eukaryota</taxon>
        <taxon>Sar</taxon>
        <taxon>Alveolata</taxon>
        <taxon>Dinophyceae</taxon>
        <taxon>Suessiales</taxon>
        <taxon>Symbiodiniaceae</taxon>
        <taxon>Durusdinium</taxon>
    </lineage>
</organism>
<name>A0ABP0JG27_9DINO</name>
<protein>
    <submittedName>
        <fullName evidence="1">Uncharacterized protein</fullName>
    </submittedName>
</protein>
<gene>
    <name evidence="1" type="ORF">CCMP2556_LOCUS11222</name>
</gene>
<dbReference type="EMBL" id="CAXAMN010005335">
    <property type="protein sequence ID" value="CAK9013322.1"/>
    <property type="molecule type" value="Genomic_DNA"/>
</dbReference>